<dbReference type="Pfam" id="PF13489">
    <property type="entry name" value="Methyltransf_23"/>
    <property type="match status" value="1"/>
</dbReference>
<sequence length="412" mass="44778">MTPPPCRFCRKPLTHTFVDLGCQPLANSYLTPAQLAAGTEQAYPLHARVCDNCFLVQVDDAVPAEAIFDEGYAYFSSYSPSWVEHARRYAVAMTERFGLGPDSLVVEVASNDGYLLQHFLAADIPVLGIEPTANTAEAARARGVRTEVMFFNEQTGRELAARGQRADLMAANNVLAHVPDIGAFVAGFPHVLKAEGVLTFEFPHLLNLIEKVQFDTIYHEHFSYLSLVAVEQVLAANGLRPFDVELLPTHGGSLRLFCVHVGSGHEETEALQALRAREAAAGLDRIETYGGFTPRVEAVRDSFRGFLDSARAQGQRIAAYGAAAKGNTFLNYCGASADDIVAAFDANPAKQGRFLPGSHVPILGPEAVAELRPDYVLILPWNLKDEIMGQLAFIGDWGGRFVTASPQTQVLS</sequence>
<proteinExistence type="predicted"/>
<evidence type="ECO:0000259" key="1">
    <source>
        <dbReference type="Pfam" id="PF08421"/>
    </source>
</evidence>
<dbReference type="SUPFAM" id="SSF53335">
    <property type="entry name" value="S-adenosyl-L-methionine-dependent methyltransferases"/>
    <property type="match status" value="1"/>
</dbReference>
<comment type="caution">
    <text evidence="3">The sequence shown here is derived from an EMBL/GenBank/DDBJ whole genome shotgun (WGS) entry which is preliminary data.</text>
</comment>
<evidence type="ECO:0000313" key="3">
    <source>
        <dbReference type="EMBL" id="RAK59995.1"/>
    </source>
</evidence>
<dbReference type="InterPro" id="IPR013630">
    <property type="entry name" value="Methyltransf_Zn-bd_dom_put"/>
</dbReference>
<evidence type="ECO:0000259" key="2">
    <source>
        <dbReference type="Pfam" id="PF08484"/>
    </source>
</evidence>
<organism evidence="3 4">
    <name type="scientific">Phenylobacterium hankyongense</name>
    <dbReference type="NCBI Taxonomy" id="1813876"/>
    <lineage>
        <taxon>Bacteria</taxon>
        <taxon>Pseudomonadati</taxon>
        <taxon>Pseudomonadota</taxon>
        <taxon>Alphaproteobacteria</taxon>
        <taxon>Caulobacterales</taxon>
        <taxon>Caulobacteraceae</taxon>
        <taxon>Phenylobacterium</taxon>
    </lineage>
</organism>
<keyword evidence="3" id="KW-0489">Methyltransferase</keyword>
<feature type="domain" description="Methyltransferase putative zinc binding" evidence="1">
    <location>
        <begin position="6"/>
        <end position="68"/>
    </location>
</feature>
<dbReference type="GO" id="GO:0008168">
    <property type="term" value="F:methyltransferase activity"/>
    <property type="evidence" value="ECO:0007669"/>
    <property type="project" value="UniProtKB-KW"/>
</dbReference>
<keyword evidence="3" id="KW-0808">Transferase</keyword>
<gene>
    <name evidence="3" type="ORF">DJ021_09360</name>
</gene>
<evidence type="ECO:0000313" key="4">
    <source>
        <dbReference type="Proteomes" id="UP000249842"/>
    </source>
</evidence>
<dbReference type="Pfam" id="PF08484">
    <property type="entry name" value="Methyltransf_14"/>
    <property type="match status" value="1"/>
</dbReference>
<dbReference type="Gene3D" id="3.40.50.150">
    <property type="entry name" value="Vaccinia Virus protein VP39"/>
    <property type="match status" value="1"/>
</dbReference>
<dbReference type="InterPro" id="IPR038576">
    <property type="entry name" value="Methyltransf_Zn-bd_dom_put_sf"/>
</dbReference>
<protein>
    <submittedName>
        <fullName evidence="3">SAM-dependent methyltransferase</fullName>
    </submittedName>
</protein>
<feature type="domain" description="C-methyltransferase" evidence="2">
    <location>
        <begin position="248"/>
        <end position="406"/>
    </location>
</feature>
<dbReference type="AlphaFoldDB" id="A0A328B0B5"/>
<name>A0A328B0B5_9CAUL</name>
<dbReference type="RefSeq" id="WP_111457288.1">
    <property type="nucleotide sequence ID" value="NZ_QFYP01000001.1"/>
</dbReference>
<dbReference type="PANTHER" id="PTHR43861">
    <property type="entry name" value="TRANS-ACONITATE 2-METHYLTRANSFERASE-RELATED"/>
    <property type="match status" value="1"/>
</dbReference>
<dbReference type="Proteomes" id="UP000249842">
    <property type="component" value="Unassembled WGS sequence"/>
</dbReference>
<dbReference type="Gene3D" id="3.40.50.720">
    <property type="entry name" value="NAD(P)-binding Rossmann-like Domain"/>
    <property type="match status" value="1"/>
</dbReference>
<dbReference type="InterPro" id="IPR013691">
    <property type="entry name" value="MeTrfase_14"/>
</dbReference>
<dbReference type="Gene3D" id="6.10.250.3100">
    <property type="match status" value="1"/>
</dbReference>
<dbReference type="PANTHER" id="PTHR43861:SF5">
    <property type="entry name" value="BLL5978 PROTEIN"/>
    <property type="match status" value="1"/>
</dbReference>
<dbReference type="EMBL" id="QFYP01000001">
    <property type="protein sequence ID" value="RAK59995.1"/>
    <property type="molecule type" value="Genomic_DNA"/>
</dbReference>
<reference evidence="4" key="1">
    <citation type="submission" date="2018-05" db="EMBL/GenBank/DDBJ databases">
        <authorList>
            <person name="Li X."/>
        </authorList>
    </citation>
    <scope>NUCLEOTIDE SEQUENCE [LARGE SCALE GENOMIC DNA]</scope>
    <source>
        <strain evidence="4">HKS-05</strain>
    </source>
</reference>
<dbReference type="GO" id="GO:0032259">
    <property type="term" value="P:methylation"/>
    <property type="evidence" value="ECO:0007669"/>
    <property type="project" value="UniProtKB-KW"/>
</dbReference>
<dbReference type="Gene3D" id="6.20.50.110">
    <property type="entry name" value="Methyltransferase, zinc-binding domain"/>
    <property type="match status" value="1"/>
</dbReference>
<dbReference type="InterPro" id="IPR029063">
    <property type="entry name" value="SAM-dependent_MTases_sf"/>
</dbReference>
<dbReference type="Pfam" id="PF08421">
    <property type="entry name" value="Methyltransf_13"/>
    <property type="match status" value="1"/>
</dbReference>
<keyword evidence="4" id="KW-1185">Reference proteome</keyword>
<dbReference type="OrthoDB" id="9815644at2"/>
<accession>A0A328B0B5</accession>